<name>A0ABZ2LRN9_9BACT</name>
<dbReference type="Proteomes" id="UP001370348">
    <property type="component" value="Chromosome"/>
</dbReference>
<evidence type="ECO:0000259" key="10">
    <source>
        <dbReference type="PROSITE" id="PS50011"/>
    </source>
</evidence>
<protein>
    <recommendedName>
        <fullName evidence="2">non-specific serine/threonine protein kinase</fullName>
        <ecNumber evidence="2">2.7.11.1</ecNumber>
    </recommendedName>
</protein>
<organism evidence="11 12">
    <name type="scientific">Pendulispora albinea</name>
    <dbReference type="NCBI Taxonomy" id="2741071"/>
    <lineage>
        <taxon>Bacteria</taxon>
        <taxon>Pseudomonadati</taxon>
        <taxon>Myxococcota</taxon>
        <taxon>Myxococcia</taxon>
        <taxon>Myxococcales</taxon>
        <taxon>Sorangiineae</taxon>
        <taxon>Pendulisporaceae</taxon>
        <taxon>Pendulispora</taxon>
    </lineage>
</organism>
<dbReference type="GO" id="GO:0004674">
    <property type="term" value="F:protein serine/threonine kinase activity"/>
    <property type="evidence" value="ECO:0007669"/>
    <property type="project" value="UniProtKB-KW"/>
</dbReference>
<dbReference type="Pfam" id="PF00069">
    <property type="entry name" value="Pkinase"/>
    <property type="match status" value="1"/>
</dbReference>
<dbReference type="PROSITE" id="PS50011">
    <property type="entry name" value="PROTEIN_KINASE_DOM"/>
    <property type="match status" value="1"/>
</dbReference>
<keyword evidence="9" id="KW-1133">Transmembrane helix</keyword>
<evidence type="ECO:0000256" key="2">
    <source>
        <dbReference type="ARBA" id="ARBA00012513"/>
    </source>
</evidence>
<dbReference type="InterPro" id="IPR008271">
    <property type="entry name" value="Ser/Thr_kinase_AS"/>
</dbReference>
<dbReference type="PROSITE" id="PS00108">
    <property type="entry name" value="PROTEIN_KINASE_ST"/>
    <property type="match status" value="1"/>
</dbReference>
<dbReference type="PANTHER" id="PTHR43671">
    <property type="entry name" value="SERINE/THREONINE-PROTEIN KINASE NEK"/>
    <property type="match status" value="1"/>
</dbReference>
<feature type="binding site" evidence="7">
    <location>
        <position position="33"/>
    </location>
    <ligand>
        <name>ATP</name>
        <dbReference type="ChEBI" id="CHEBI:30616"/>
    </ligand>
</feature>
<evidence type="ECO:0000256" key="3">
    <source>
        <dbReference type="ARBA" id="ARBA00022679"/>
    </source>
</evidence>
<keyword evidence="9" id="KW-0472">Membrane</keyword>
<keyword evidence="4 7" id="KW-0547">Nucleotide-binding</keyword>
<sequence>MGRYRLGRAIGEGGMGVVWAATHLVTGRPVAIKILKRNDPNDVERFLREARIGASLQHPNVVQVFDFWELPDSGASFMVMELLHGESLAGRLLREGKLSLHETAEILVSVASALKSAHERGLVHRDLKPENIFLAQQDDGSTIVKVLDFGLARATERTVHPTITQTGAIVGTPHYMAPEQFFGESHLAPSADVWALGVVFVECLSGQFLFDGDTFERIAHEIAGDARPRLETLLAGLPSSIVELVGSMLAHDRTHRPSISKVLATLGAYRSIDGAPTERMLPIAEPCELAPPSSRTESGTVRRRSSRTRRLAPLRTEVAVEKSSRREWGLGVTIFVATLVWIAAVCLVLAL</sequence>
<dbReference type="InterPro" id="IPR011009">
    <property type="entry name" value="Kinase-like_dom_sf"/>
</dbReference>
<evidence type="ECO:0000256" key="5">
    <source>
        <dbReference type="ARBA" id="ARBA00022777"/>
    </source>
</evidence>
<keyword evidence="3" id="KW-0808">Transferase</keyword>
<evidence type="ECO:0000313" key="12">
    <source>
        <dbReference type="Proteomes" id="UP001370348"/>
    </source>
</evidence>
<keyword evidence="12" id="KW-1185">Reference proteome</keyword>
<keyword evidence="5 11" id="KW-0418">Kinase</keyword>
<evidence type="ECO:0000256" key="6">
    <source>
        <dbReference type="ARBA" id="ARBA00022840"/>
    </source>
</evidence>
<evidence type="ECO:0000256" key="1">
    <source>
        <dbReference type="ARBA" id="ARBA00010886"/>
    </source>
</evidence>
<dbReference type="SMART" id="SM00220">
    <property type="entry name" value="S_TKc"/>
    <property type="match status" value="1"/>
</dbReference>
<proteinExistence type="inferred from homology"/>
<feature type="domain" description="Protein kinase" evidence="10">
    <location>
        <begin position="4"/>
        <end position="272"/>
    </location>
</feature>
<dbReference type="PROSITE" id="PS00107">
    <property type="entry name" value="PROTEIN_KINASE_ATP"/>
    <property type="match status" value="1"/>
</dbReference>
<keyword evidence="11" id="KW-0723">Serine/threonine-protein kinase</keyword>
<feature type="transmembrane region" description="Helical" evidence="9">
    <location>
        <begin position="328"/>
        <end position="350"/>
    </location>
</feature>
<evidence type="ECO:0000313" key="11">
    <source>
        <dbReference type="EMBL" id="WXB13582.1"/>
    </source>
</evidence>
<accession>A0ABZ2LRN9</accession>
<evidence type="ECO:0000256" key="8">
    <source>
        <dbReference type="SAM" id="MobiDB-lite"/>
    </source>
</evidence>
<dbReference type="EC" id="2.7.11.1" evidence="2"/>
<dbReference type="Gene3D" id="1.10.510.10">
    <property type="entry name" value="Transferase(Phosphotransferase) domain 1"/>
    <property type="match status" value="1"/>
</dbReference>
<dbReference type="InterPro" id="IPR050660">
    <property type="entry name" value="NEK_Ser/Thr_kinase"/>
</dbReference>
<dbReference type="RefSeq" id="WP_394823196.1">
    <property type="nucleotide sequence ID" value="NZ_CP089984.1"/>
</dbReference>
<keyword evidence="6 7" id="KW-0067">ATP-binding</keyword>
<dbReference type="EMBL" id="CP089984">
    <property type="protein sequence ID" value="WXB13582.1"/>
    <property type="molecule type" value="Genomic_DNA"/>
</dbReference>
<evidence type="ECO:0000256" key="4">
    <source>
        <dbReference type="ARBA" id="ARBA00022741"/>
    </source>
</evidence>
<dbReference type="InterPro" id="IPR000719">
    <property type="entry name" value="Prot_kinase_dom"/>
</dbReference>
<gene>
    <name evidence="11" type="ORF">LZC94_37815</name>
</gene>
<dbReference type="PANTHER" id="PTHR43671:SF13">
    <property type="entry name" value="SERINE_THREONINE-PROTEIN KINASE NEK2"/>
    <property type="match status" value="1"/>
</dbReference>
<dbReference type="InterPro" id="IPR017441">
    <property type="entry name" value="Protein_kinase_ATP_BS"/>
</dbReference>
<dbReference type="SUPFAM" id="SSF56112">
    <property type="entry name" value="Protein kinase-like (PK-like)"/>
    <property type="match status" value="1"/>
</dbReference>
<feature type="region of interest" description="Disordered" evidence="8">
    <location>
        <begin position="288"/>
        <end position="308"/>
    </location>
</feature>
<dbReference type="CDD" id="cd14014">
    <property type="entry name" value="STKc_PknB_like"/>
    <property type="match status" value="1"/>
</dbReference>
<reference evidence="11 12" key="1">
    <citation type="submission" date="2021-12" db="EMBL/GenBank/DDBJ databases">
        <title>Discovery of the Pendulisporaceae a myxobacterial family with distinct sporulation behavior and unique specialized metabolism.</title>
        <authorList>
            <person name="Garcia R."/>
            <person name="Popoff A."/>
            <person name="Bader C.D."/>
            <person name="Loehr J."/>
            <person name="Walesch S."/>
            <person name="Walt C."/>
            <person name="Boldt J."/>
            <person name="Bunk B."/>
            <person name="Haeckl F.J.F.P.J."/>
            <person name="Gunesch A.P."/>
            <person name="Birkelbach J."/>
            <person name="Nuebel U."/>
            <person name="Pietschmann T."/>
            <person name="Bach T."/>
            <person name="Mueller R."/>
        </authorList>
    </citation>
    <scope>NUCLEOTIDE SEQUENCE [LARGE SCALE GENOMIC DNA]</scope>
    <source>
        <strain evidence="11 12">MSr11954</strain>
    </source>
</reference>
<evidence type="ECO:0000256" key="7">
    <source>
        <dbReference type="PROSITE-ProRule" id="PRU10141"/>
    </source>
</evidence>
<evidence type="ECO:0000256" key="9">
    <source>
        <dbReference type="SAM" id="Phobius"/>
    </source>
</evidence>
<keyword evidence="9" id="KW-0812">Transmembrane</keyword>
<comment type="similarity">
    <text evidence="1">Belongs to the protein kinase superfamily. NEK Ser/Thr protein kinase family. NIMA subfamily.</text>
</comment>